<organism evidence="1 2">
    <name type="scientific">Duffyella gerundensis</name>
    <dbReference type="NCBI Taxonomy" id="1619313"/>
    <lineage>
        <taxon>Bacteria</taxon>
        <taxon>Pseudomonadati</taxon>
        <taxon>Pseudomonadota</taxon>
        <taxon>Gammaproteobacteria</taxon>
        <taxon>Enterobacterales</taxon>
        <taxon>Erwiniaceae</taxon>
        <taxon>Duffyella</taxon>
    </lineage>
</organism>
<gene>
    <name evidence="1" type="ORF">EM595_0752</name>
</gene>
<accession>A0A0U5LKY8</accession>
<protein>
    <submittedName>
        <fullName evidence="1">Uncharacterized protein</fullName>
    </submittedName>
</protein>
<evidence type="ECO:0000313" key="1">
    <source>
        <dbReference type="EMBL" id="CUU22988.1"/>
    </source>
</evidence>
<proteinExistence type="predicted"/>
<name>A0A0U5LKY8_9GAMM</name>
<dbReference type="EMBL" id="LN907827">
    <property type="protein sequence ID" value="CUU22988.1"/>
    <property type="molecule type" value="Genomic_DNA"/>
</dbReference>
<dbReference type="Proteomes" id="UP000059419">
    <property type="component" value="Chromosome 1"/>
</dbReference>
<evidence type="ECO:0000313" key="2">
    <source>
        <dbReference type="Proteomes" id="UP000059419"/>
    </source>
</evidence>
<reference evidence="2" key="1">
    <citation type="submission" date="2015-11" db="EMBL/GenBank/DDBJ databases">
        <authorList>
            <person name="Blom J."/>
        </authorList>
    </citation>
    <scope>NUCLEOTIDE SEQUENCE [LARGE SCALE GENOMIC DNA]</scope>
</reference>
<dbReference type="KEGG" id="ege:EM595_0752"/>
<dbReference type="STRING" id="1619313.EM595_0752"/>
<dbReference type="PATRIC" id="fig|1619313.3.peg.783"/>
<sequence length="41" mass="4619">MRWRSRRTVSLQAAIDYLLAKQGDAPLTMLAGTVEDSRKVN</sequence>
<dbReference type="AlphaFoldDB" id="A0A0U5LKY8"/>
<keyword evidence="2" id="KW-1185">Reference proteome</keyword>